<name>A0AAN7RUZ4_MYCAM</name>
<dbReference type="Gene3D" id="2.60.40.10">
    <property type="entry name" value="Immunoglobulins"/>
    <property type="match status" value="1"/>
</dbReference>
<gene>
    <name evidence="9" type="ORF">QYF61_009866</name>
</gene>
<evidence type="ECO:0000256" key="5">
    <source>
        <dbReference type="ARBA" id="ARBA00023319"/>
    </source>
</evidence>
<feature type="signal peptide" evidence="7">
    <location>
        <begin position="1"/>
        <end position="32"/>
    </location>
</feature>
<evidence type="ECO:0000256" key="7">
    <source>
        <dbReference type="SAM" id="SignalP"/>
    </source>
</evidence>
<dbReference type="GO" id="GO:0002250">
    <property type="term" value="P:adaptive immune response"/>
    <property type="evidence" value="ECO:0007669"/>
    <property type="project" value="UniProtKB-KW"/>
</dbReference>
<dbReference type="InterPro" id="IPR013106">
    <property type="entry name" value="Ig_V-set"/>
</dbReference>
<dbReference type="GO" id="GO:0042101">
    <property type="term" value="C:T cell receptor complex"/>
    <property type="evidence" value="ECO:0007669"/>
    <property type="project" value="UniProtKB-KW"/>
</dbReference>
<reference evidence="9 10" key="1">
    <citation type="journal article" date="2023" name="J. Hered.">
        <title>Chromosome-level genome of the wood stork (Mycteria americana) provides insight into avian chromosome evolution.</title>
        <authorList>
            <person name="Flamio R. Jr."/>
            <person name="Ramstad K.M."/>
        </authorList>
    </citation>
    <scope>NUCLEOTIDE SEQUENCE [LARGE SCALE GENOMIC DNA]</scope>
    <source>
        <strain evidence="9">JAX WOST 10</strain>
    </source>
</reference>
<dbReference type="GO" id="GO:0042605">
    <property type="term" value="F:peptide antigen binding"/>
    <property type="evidence" value="ECO:0007669"/>
    <property type="project" value="TreeGrafter"/>
</dbReference>
<dbReference type="SMART" id="SM00406">
    <property type="entry name" value="IGv"/>
    <property type="match status" value="1"/>
</dbReference>
<dbReference type="PROSITE" id="PS50835">
    <property type="entry name" value="IG_LIKE"/>
    <property type="match status" value="1"/>
</dbReference>
<dbReference type="SUPFAM" id="SSF48726">
    <property type="entry name" value="Immunoglobulin"/>
    <property type="match status" value="1"/>
</dbReference>
<keyword evidence="1 7" id="KW-0732">Signal</keyword>
<evidence type="ECO:0000313" key="9">
    <source>
        <dbReference type="EMBL" id="KAK4808563.1"/>
    </source>
</evidence>
<dbReference type="PANTHER" id="PTHR19343:SF26">
    <property type="entry name" value="T CELL RECEPTOR ALPHA VARIABLE 1-1"/>
    <property type="match status" value="1"/>
</dbReference>
<sequence length="214" mass="23347">MAEDRWLSKSVVSTPREVILLLYLALMRPCLASCVQFGAPGYVGKMLTCASTMGQITVTQQEGQVTVKERDTFQTTCAYQVSNFYGLFWYQQKKDQAPQLVSYHATAGPKRSGRLTTLLNTTEKYSLLRLEKVEPSDSALYLCAVQDTVVQGASLAVQQARGGRACVCARLSLGEGALSSRLAVLLPLYTQSSAGQDPLPGKDGVSGLKGRRRW</sequence>
<dbReference type="Pfam" id="PF07686">
    <property type="entry name" value="V-set"/>
    <property type="match status" value="1"/>
</dbReference>
<dbReference type="InterPro" id="IPR036179">
    <property type="entry name" value="Ig-like_dom_sf"/>
</dbReference>
<proteinExistence type="predicted"/>
<organism evidence="9 10">
    <name type="scientific">Mycteria americana</name>
    <name type="common">Wood stork</name>
    <dbReference type="NCBI Taxonomy" id="33587"/>
    <lineage>
        <taxon>Eukaryota</taxon>
        <taxon>Metazoa</taxon>
        <taxon>Chordata</taxon>
        <taxon>Craniata</taxon>
        <taxon>Vertebrata</taxon>
        <taxon>Euteleostomi</taxon>
        <taxon>Archelosauria</taxon>
        <taxon>Archosauria</taxon>
        <taxon>Dinosauria</taxon>
        <taxon>Saurischia</taxon>
        <taxon>Theropoda</taxon>
        <taxon>Coelurosauria</taxon>
        <taxon>Aves</taxon>
        <taxon>Neognathae</taxon>
        <taxon>Neoaves</taxon>
        <taxon>Aequornithes</taxon>
        <taxon>Ciconiiformes</taxon>
        <taxon>Ciconiidae</taxon>
        <taxon>Mycteria</taxon>
    </lineage>
</organism>
<keyword evidence="6" id="KW-1279">T cell receptor</keyword>
<evidence type="ECO:0000259" key="8">
    <source>
        <dbReference type="PROSITE" id="PS50835"/>
    </source>
</evidence>
<keyword evidence="2" id="KW-0391">Immunity</keyword>
<comment type="caution">
    <text evidence="9">The sequence shown here is derived from an EMBL/GenBank/DDBJ whole genome shotgun (WGS) entry which is preliminary data.</text>
</comment>
<dbReference type="InterPro" id="IPR051006">
    <property type="entry name" value="TCR_variable_domain"/>
</dbReference>
<evidence type="ECO:0000313" key="10">
    <source>
        <dbReference type="Proteomes" id="UP001333110"/>
    </source>
</evidence>
<dbReference type="InterPro" id="IPR003599">
    <property type="entry name" value="Ig_sub"/>
</dbReference>
<feature type="chain" id="PRO_5043051206" description="Ig-like domain-containing protein" evidence="7">
    <location>
        <begin position="33"/>
        <end position="214"/>
    </location>
</feature>
<feature type="domain" description="Ig-like" evidence="8">
    <location>
        <begin position="54"/>
        <end position="156"/>
    </location>
</feature>
<dbReference type="PANTHER" id="PTHR19343">
    <property type="entry name" value="T CELL RECEPTOR ALPHA VARIABLE 1-2"/>
    <property type="match status" value="1"/>
</dbReference>
<dbReference type="SMART" id="SM00409">
    <property type="entry name" value="IG"/>
    <property type="match status" value="1"/>
</dbReference>
<evidence type="ECO:0000256" key="6">
    <source>
        <dbReference type="ARBA" id="ARBA00043266"/>
    </source>
</evidence>
<evidence type="ECO:0000256" key="4">
    <source>
        <dbReference type="ARBA" id="ARBA00023170"/>
    </source>
</evidence>
<protein>
    <recommendedName>
        <fullName evidence="8">Ig-like domain-containing protein</fullName>
    </recommendedName>
</protein>
<keyword evidence="5" id="KW-0393">Immunoglobulin domain</keyword>
<evidence type="ECO:0000256" key="3">
    <source>
        <dbReference type="ARBA" id="ARBA00023130"/>
    </source>
</evidence>
<dbReference type="AlphaFoldDB" id="A0AAN7RUZ4"/>
<evidence type="ECO:0000256" key="2">
    <source>
        <dbReference type="ARBA" id="ARBA00022859"/>
    </source>
</evidence>
<keyword evidence="10" id="KW-1185">Reference proteome</keyword>
<accession>A0AAN7RUZ4</accession>
<dbReference type="EMBL" id="JAUNZN010000024">
    <property type="protein sequence ID" value="KAK4808563.1"/>
    <property type="molecule type" value="Genomic_DNA"/>
</dbReference>
<keyword evidence="4" id="KW-0675">Receptor</keyword>
<keyword evidence="3" id="KW-1064">Adaptive immunity</keyword>
<dbReference type="InterPro" id="IPR013783">
    <property type="entry name" value="Ig-like_fold"/>
</dbReference>
<dbReference type="InterPro" id="IPR007110">
    <property type="entry name" value="Ig-like_dom"/>
</dbReference>
<dbReference type="Proteomes" id="UP001333110">
    <property type="component" value="Unassembled WGS sequence"/>
</dbReference>
<evidence type="ECO:0000256" key="1">
    <source>
        <dbReference type="ARBA" id="ARBA00022729"/>
    </source>
</evidence>